<evidence type="ECO:0000313" key="5">
    <source>
        <dbReference type="EMBL" id="WCO00810.1"/>
    </source>
</evidence>
<keyword evidence="3" id="KW-0732">Signal</keyword>
<dbReference type="InterPro" id="IPR015943">
    <property type="entry name" value="WD40/YVTN_repeat-like_dom_sf"/>
</dbReference>
<evidence type="ECO:0000259" key="4">
    <source>
        <dbReference type="Pfam" id="PF14870"/>
    </source>
</evidence>
<feature type="signal peptide" evidence="3">
    <location>
        <begin position="1"/>
        <end position="24"/>
    </location>
</feature>
<feature type="chain" id="PRO_5047155508" evidence="3">
    <location>
        <begin position="25"/>
        <end position="435"/>
    </location>
</feature>
<dbReference type="Pfam" id="PF14870">
    <property type="entry name" value="PSII_BNR"/>
    <property type="match status" value="1"/>
</dbReference>
<evidence type="ECO:0000256" key="1">
    <source>
        <dbReference type="ARBA" id="ARBA00022531"/>
    </source>
</evidence>
<dbReference type="EMBL" id="CP116221">
    <property type="protein sequence ID" value="WCO00810.1"/>
    <property type="molecule type" value="Genomic_DNA"/>
</dbReference>
<dbReference type="PANTHER" id="PTHR47199">
    <property type="entry name" value="PHOTOSYSTEM II STABILITY/ASSEMBLY FACTOR HCF136, CHLOROPLASTIC"/>
    <property type="match status" value="1"/>
</dbReference>
<dbReference type="PANTHER" id="PTHR47199:SF2">
    <property type="entry name" value="PHOTOSYSTEM II STABILITY_ASSEMBLY FACTOR HCF136, CHLOROPLASTIC"/>
    <property type="match status" value="1"/>
</dbReference>
<reference evidence="5 6" key="1">
    <citation type="submission" date="2023-01" db="EMBL/GenBank/DDBJ databases">
        <title>Psychroserpens ponticola sp. nov., isolated from seawater.</title>
        <authorList>
            <person name="Kristyanto S."/>
            <person name="Jung J."/>
            <person name="Kim J.M."/>
            <person name="Jeon C.O."/>
        </authorList>
    </citation>
    <scope>NUCLEOTIDE SEQUENCE [LARGE SCALE GENOMIC DNA]</scope>
    <source>
        <strain evidence="5 6">MSW6</strain>
    </source>
</reference>
<evidence type="ECO:0000256" key="2">
    <source>
        <dbReference type="ARBA" id="ARBA00023276"/>
    </source>
</evidence>
<keyword evidence="6" id="KW-1185">Reference proteome</keyword>
<accession>A0ABY7RYN7</accession>
<dbReference type="InterPro" id="IPR028203">
    <property type="entry name" value="PSII_CF48-like_dom"/>
</dbReference>
<dbReference type="RefSeq" id="WP_249995803.1">
    <property type="nucleotide sequence ID" value="NZ_CP116221.1"/>
</dbReference>
<organism evidence="5 6">
    <name type="scientific">Psychroserpens ponticola</name>
    <dbReference type="NCBI Taxonomy" id="2932268"/>
    <lineage>
        <taxon>Bacteria</taxon>
        <taxon>Pseudomonadati</taxon>
        <taxon>Bacteroidota</taxon>
        <taxon>Flavobacteriia</taxon>
        <taxon>Flavobacteriales</taxon>
        <taxon>Flavobacteriaceae</taxon>
        <taxon>Psychroserpens</taxon>
    </lineage>
</organism>
<sequence>MKLLNVSKCLCILFVSFLSFQSIAQTWQTLNANTFGWRFEDMQFVDTEIGWVVDGGGQILKTTNGGVNWTQQYYNSDRYFRSVEFYNEQIGFAGTLANGNPTATLLKTIDGGITWTNISSNLPVDVPGICGMHMVNENTIFITGVFYGSAYIMKSTDQGDTWIYTNMGNLCNALVDIHFKDENIGYAAGQSAQGTGLRGIIVRTVDGGQTWNTVTLGEDSNERIWKIQELNDSVMYGSVEAHTDILEYYKSIDGGLTWQLNSIPSAGIIGTIQGIGFLNEDIGWVGGFGELFYETLDGGQTWEYKPTTGTSFNRFQRVNDTLMYTSGTNVYKYSDPLLLSIEDFEITKPKGHSISIKDSNIIKDNAVIKLQLINNTYCELSIYNTIGQRLKTLTQGKRNVGDYEIPFNVNSLVKGQYFVVLYTYHGYESIKIVVD</sequence>
<gene>
    <name evidence="5" type="ORF">MUN68_012125</name>
</gene>
<name>A0ABY7RYN7_9FLAO</name>
<evidence type="ECO:0000313" key="6">
    <source>
        <dbReference type="Proteomes" id="UP001202717"/>
    </source>
</evidence>
<feature type="domain" description="Photosynthesis system II assembly factor Ycf48/Hcf136-like" evidence="4">
    <location>
        <begin position="24"/>
        <end position="122"/>
    </location>
</feature>
<dbReference type="Proteomes" id="UP001202717">
    <property type="component" value="Chromosome"/>
</dbReference>
<keyword evidence="2" id="KW-0604">Photosystem II</keyword>
<proteinExistence type="predicted"/>
<evidence type="ECO:0000256" key="3">
    <source>
        <dbReference type="SAM" id="SignalP"/>
    </source>
</evidence>
<dbReference type="SUPFAM" id="SSF110296">
    <property type="entry name" value="Oligoxyloglucan reducing end-specific cellobiohydrolase"/>
    <property type="match status" value="2"/>
</dbReference>
<dbReference type="Gene3D" id="2.130.10.10">
    <property type="entry name" value="YVTN repeat-like/Quinoprotein amine dehydrogenase"/>
    <property type="match status" value="2"/>
</dbReference>
<protein>
    <submittedName>
        <fullName evidence="5">YCF48-related protein</fullName>
    </submittedName>
</protein>
<keyword evidence="1" id="KW-0602">Photosynthesis</keyword>